<dbReference type="InterPro" id="IPR051224">
    <property type="entry name" value="NiCoT_RcnA"/>
</dbReference>
<dbReference type="PANTHER" id="PTHR40659">
    <property type="entry name" value="NICKEL/COBALT EFFLUX SYSTEM RCNA"/>
    <property type="match status" value="1"/>
</dbReference>
<sequence>MNVVNRKWYRLLRLSLFSLLGSLLLWAATATPSQSHWADLAVAEIRVAETQAQITLTFPTGLLASADDNQDNQLSPPEVTKHQSEIQRFLSDRIRLSDSQRQTSTLTVQPADTTTLPSNLQATAGTHSTLLLTYTWLRPIQGLKIYYDLFLPGVPTARCLATIFHQGQVQNAIFSPENRESALIQGSPWQLAASVPIAIAGAFLWGAMHALTPGHGKTIVGAYLVGSRATVQHALFLGLTTTIAHTTGIFALGLVALFASQFILPEQLYPWLSAISGLIVVGLGLNLFFSRMHGNQWFSRWSSRRSQKPTHHLHGHAHEHHPHSHGHAHEHPHPHEHEHEAHLDTHSHSHGGHTHSHLPLGADGTPVTWRNLLALGISGGLLPCPSALVLLLSAIALGRVGFGIVLVLAFSLGLAGVLTGLGLLLVCTKRLFEGLPVQTQLAKVLPALGALGIALLGAVITVRAVMQIGLVTT</sequence>
<evidence type="ECO:0000256" key="5">
    <source>
        <dbReference type="ARBA" id="ARBA00022475"/>
    </source>
</evidence>
<evidence type="ECO:0000256" key="8">
    <source>
        <dbReference type="ARBA" id="ARBA00022989"/>
    </source>
</evidence>
<feature type="transmembrane region" description="Helical" evidence="13">
    <location>
        <begin position="402"/>
        <end position="426"/>
    </location>
</feature>
<keyword evidence="7 13" id="KW-0812">Transmembrane</keyword>
<dbReference type="Pfam" id="PF03824">
    <property type="entry name" value="NicO"/>
    <property type="match status" value="1"/>
</dbReference>
<dbReference type="Proteomes" id="UP001464891">
    <property type="component" value="Unassembled WGS sequence"/>
</dbReference>
<name>A0ABV0JEZ4_9CYAN</name>
<keyword evidence="17" id="KW-1185">Reference proteome</keyword>
<keyword evidence="3" id="KW-0171">Cobalt transport</keyword>
<keyword evidence="8 13" id="KW-1133">Transmembrane helix</keyword>
<keyword evidence="6" id="KW-0533">Nickel</keyword>
<protein>
    <recommendedName>
        <fullName evidence="13">Nickel/cobalt efflux system</fullName>
    </recommendedName>
</protein>
<comment type="function">
    <text evidence="1">Efflux system for nickel and cobalt.</text>
</comment>
<dbReference type="InterPro" id="IPR011541">
    <property type="entry name" value="Ni/Co_transpt_high_affinity"/>
</dbReference>
<gene>
    <name evidence="16" type="ORF">NC998_24710</name>
</gene>
<comment type="similarity">
    <text evidence="13">Belongs to the NiCoT transporter (TC 2.A.52) family.</text>
</comment>
<feature type="transmembrane region" description="Helical" evidence="13">
    <location>
        <begin position="447"/>
        <end position="470"/>
    </location>
</feature>
<proteinExistence type="inferred from homology"/>
<evidence type="ECO:0000256" key="15">
    <source>
        <dbReference type="SAM" id="SignalP"/>
    </source>
</evidence>
<keyword evidence="10" id="KW-0921">Nickel transport</keyword>
<keyword evidence="15" id="KW-0732">Signal</keyword>
<feature type="region of interest" description="Disordered" evidence="14">
    <location>
        <begin position="308"/>
        <end position="357"/>
    </location>
</feature>
<keyword evidence="11 13" id="KW-0472">Membrane</keyword>
<feature type="transmembrane region" description="Helical" evidence="13">
    <location>
        <begin position="372"/>
        <end position="396"/>
    </location>
</feature>
<evidence type="ECO:0000256" key="3">
    <source>
        <dbReference type="ARBA" id="ARBA00022426"/>
    </source>
</evidence>
<evidence type="ECO:0000256" key="11">
    <source>
        <dbReference type="ARBA" id="ARBA00023136"/>
    </source>
</evidence>
<comment type="caution">
    <text evidence="16">The sequence shown here is derived from an EMBL/GenBank/DDBJ whole genome shotgun (WGS) entry which is preliminary data.</text>
</comment>
<feature type="transmembrane region" description="Helical" evidence="13">
    <location>
        <begin position="233"/>
        <end position="259"/>
    </location>
</feature>
<evidence type="ECO:0000256" key="9">
    <source>
        <dbReference type="ARBA" id="ARBA00023065"/>
    </source>
</evidence>
<keyword evidence="4 13" id="KW-0813">Transport</keyword>
<keyword evidence="12" id="KW-0170">Cobalt</keyword>
<dbReference type="EMBL" id="JAMPKM010000025">
    <property type="protein sequence ID" value="MEP0820305.1"/>
    <property type="molecule type" value="Genomic_DNA"/>
</dbReference>
<evidence type="ECO:0000256" key="2">
    <source>
        <dbReference type="ARBA" id="ARBA00004651"/>
    </source>
</evidence>
<dbReference type="PANTHER" id="PTHR40659:SF1">
    <property type="entry name" value="NICKEL_COBALT EFFLUX SYSTEM RCNA"/>
    <property type="match status" value="1"/>
</dbReference>
<evidence type="ECO:0000256" key="1">
    <source>
        <dbReference type="ARBA" id="ARBA00002510"/>
    </source>
</evidence>
<evidence type="ECO:0000313" key="17">
    <source>
        <dbReference type="Proteomes" id="UP001464891"/>
    </source>
</evidence>
<feature type="signal peptide" evidence="15">
    <location>
        <begin position="1"/>
        <end position="27"/>
    </location>
</feature>
<evidence type="ECO:0000256" key="10">
    <source>
        <dbReference type="ARBA" id="ARBA00023112"/>
    </source>
</evidence>
<comment type="subcellular location">
    <subcellularLocation>
        <location evidence="2 13">Cell membrane</location>
        <topology evidence="2 13">Multi-pass membrane protein</topology>
    </subcellularLocation>
</comment>
<keyword evidence="9" id="KW-0406">Ion transport</keyword>
<feature type="compositionally biased region" description="Basic residues" evidence="14">
    <location>
        <begin position="308"/>
        <end position="326"/>
    </location>
</feature>
<evidence type="ECO:0000256" key="14">
    <source>
        <dbReference type="SAM" id="MobiDB-lite"/>
    </source>
</evidence>
<dbReference type="RefSeq" id="WP_199299326.1">
    <property type="nucleotide sequence ID" value="NZ_JAMPKM010000025.1"/>
</dbReference>
<feature type="chain" id="PRO_5045492429" description="Nickel/cobalt efflux system" evidence="15">
    <location>
        <begin position="28"/>
        <end position="473"/>
    </location>
</feature>
<evidence type="ECO:0000256" key="6">
    <source>
        <dbReference type="ARBA" id="ARBA00022596"/>
    </source>
</evidence>
<evidence type="ECO:0000313" key="16">
    <source>
        <dbReference type="EMBL" id="MEP0820305.1"/>
    </source>
</evidence>
<evidence type="ECO:0000256" key="12">
    <source>
        <dbReference type="ARBA" id="ARBA00023285"/>
    </source>
</evidence>
<evidence type="ECO:0000256" key="13">
    <source>
        <dbReference type="RuleBase" id="RU362101"/>
    </source>
</evidence>
<feature type="compositionally biased region" description="Basic and acidic residues" evidence="14">
    <location>
        <begin position="327"/>
        <end position="347"/>
    </location>
</feature>
<accession>A0ABV0JEZ4</accession>
<keyword evidence="5" id="KW-1003">Cell membrane</keyword>
<reference evidence="16 17" key="1">
    <citation type="submission" date="2022-04" db="EMBL/GenBank/DDBJ databases">
        <title>Positive selection, recombination, and allopatry shape intraspecific diversity of widespread and dominant cyanobacteria.</title>
        <authorList>
            <person name="Wei J."/>
            <person name="Shu W."/>
            <person name="Hu C."/>
        </authorList>
    </citation>
    <scope>NUCLEOTIDE SEQUENCE [LARGE SCALE GENOMIC DNA]</scope>
    <source>
        <strain evidence="16 17">GB2-A4</strain>
    </source>
</reference>
<feature type="transmembrane region" description="Helical" evidence="13">
    <location>
        <begin position="271"/>
        <end position="289"/>
    </location>
</feature>
<evidence type="ECO:0000256" key="7">
    <source>
        <dbReference type="ARBA" id="ARBA00022692"/>
    </source>
</evidence>
<evidence type="ECO:0000256" key="4">
    <source>
        <dbReference type="ARBA" id="ARBA00022448"/>
    </source>
</evidence>
<organism evidence="16 17">
    <name type="scientific">Trichocoleus desertorum GB2-A4</name>
    <dbReference type="NCBI Taxonomy" id="2933944"/>
    <lineage>
        <taxon>Bacteria</taxon>
        <taxon>Bacillati</taxon>
        <taxon>Cyanobacteriota</taxon>
        <taxon>Cyanophyceae</taxon>
        <taxon>Leptolyngbyales</taxon>
        <taxon>Trichocoleusaceae</taxon>
        <taxon>Trichocoleus</taxon>
    </lineage>
</organism>